<evidence type="ECO:0000313" key="3">
    <source>
        <dbReference type="Proteomes" id="UP000663844"/>
    </source>
</evidence>
<protein>
    <submittedName>
        <fullName evidence="2">Uncharacterized protein</fullName>
    </submittedName>
</protein>
<dbReference type="EMBL" id="CAJOAZ010000230">
    <property type="protein sequence ID" value="CAF3584923.1"/>
    <property type="molecule type" value="Genomic_DNA"/>
</dbReference>
<dbReference type="Proteomes" id="UP000663844">
    <property type="component" value="Unassembled WGS sequence"/>
</dbReference>
<feature type="compositionally biased region" description="Low complexity" evidence="1">
    <location>
        <begin position="47"/>
        <end position="66"/>
    </location>
</feature>
<comment type="caution">
    <text evidence="2">The sequence shown here is derived from an EMBL/GenBank/DDBJ whole genome shotgun (WGS) entry which is preliminary data.</text>
</comment>
<organism evidence="2 3">
    <name type="scientific">Adineta steineri</name>
    <dbReference type="NCBI Taxonomy" id="433720"/>
    <lineage>
        <taxon>Eukaryota</taxon>
        <taxon>Metazoa</taxon>
        <taxon>Spiralia</taxon>
        <taxon>Gnathifera</taxon>
        <taxon>Rotifera</taxon>
        <taxon>Eurotatoria</taxon>
        <taxon>Bdelloidea</taxon>
        <taxon>Adinetida</taxon>
        <taxon>Adinetidae</taxon>
        <taxon>Adineta</taxon>
    </lineage>
</organism>
<evidence type="ECO:0000256" key="1">
    <source>
        <dbReference type="SAM" id="MobiDB-lite"/>
    </source>
</evidence>
<proteinExistence type="predicted"/>
<feature type="region of interest" description="Disordered" evidence="1">
    <location>
        <begin position="45"/>
        <end position="66"/>
    </location>
</feature>
<evidence type="ECO:0000313" key="2">
    <source>
        <dbReference type="EMBL" id="CAF3584923.1"/>
    </source>
</evidence>
<dbReference type="AlphaFoldDB" id="A0A818M970"/>
<accession>A0A818M970</accession>
<sequence length="94" mass="10399">MSSNPELQQKELDRNVKSAKCNTQVLRTIFSSKKQMSLDQPIVRTVSNSPSSSSSSINHTVTRTSSTPTVTRVFGSSRCNQVNGICRGTKFYLK</sequence>
<gene>
    <name evidence="2" type="ORF">OXD698_LOCUS5602</name>
</gene>
<name>A0A818M970_9BILA</name>
<reference evidence="2" key="1">
    <citation type="submission" date="2021-02" db="EMBL/GenBank/DDBJ databases">
        <authorList>
            <person name="Nowell W R."/>
        </authorList>
    </citation>
    <scope>NUCLEOTIDE SEQUENCE</scope>
</reference>